<keyword evidence="4" id="KW-1185">Reference proteome</keyword>
<sequence length="326" mass="37817">MNILFFENDDRFIFGLPLGFRDAGYKIIVSGTINEEKVYKLLKKFKPAMVILMGWTTQHTDYNLKLISTACDELTIPIIYWATEDPTFINEFSIPLIKKTNPKHVFTVSKSCISIYQSLGIEATHLPFAYQPSLHTPVKCEDWCSKDIAVVANAYPNVLNWDKNHYRKKSLEILIKPLIDNNVPIDFWGKHWDKMDSFLGKPIDKKCIHGYINYLQSNKIYRCSKINIGLQNYKDELITMRTFEILGSCGFLITSYNLRLCELFTPNDDLIVSSCKEETLEYVDFYSKHDTLREKIKVNGNKAVQIHTYRNRAEKIISTLKKEGII</sequence>
<organism evidence="3 4">
    <name type="scientific">Vallitalea longa</name>
    <dbReference type="NCBI Taxonomy" id="2936439"/>
    <lineage>
        <taxon>Bacteria</taxon>
        <taxon>Bacillati</taxon>
        <taxon>Bacillota</taxon>
        <taxon>Clostridia</taxon>
        <taxon>Lachnospirales</taxon>
        <taxon>Vallitaleaceae</taxon>
        <taxon>Vallitalea</taxon>
    </lineage>
</organism>
<dbReference type="RefSeq" id="WP_281817344.1">
    <property type="nucleotide sequence ID" value="NZ_BRLB01000012.1"/>
</dbReference>
<dbReference type="InterPro" id="IPR055259">
    <property type="entry name" value="YkvP/CgeB_Glyco_trans-like"/>
</dbReference>
<feature type="domain" description="Spore protein YkvP N-terminal" evidence="1">
    <location>
        <begin position="3"/>
        <end position="108"/>
    </location>
</feature>
<dbReference type="Pfam" id="PF12996">
    <property type="entry name" value="DUF3880"/>
    <property type="match status" value="1"/>
</dbReference>
<dbReference type="Proteomes" id="UP001144256">
    <property type="component" value="Unassembled WGS sequence"/>
</dbReference>
<evidence type="ECO:0000259" key="2">
    <source>
        <dbReference type="Pfam" id="PF13524"/>
    </source>
</evidence>
<dbReference type="InterPro" id="IPR024542">
    <property type="entry name" value="YkvP_N"/>
</dbReference>
<dbReference type="EMBL" id="BRLB01000012">
    <property type="protein sequence ID" value="GKX30835.1"/>
    <property type="molecule type" value="Genomic_DNA"/>
</dbReference>
<evidence type="ECO:0000313" key="4">
    <source>
        <dbReference type="Proteomes" id="UP001144256"/>
    </source>
</evidence>
<dbReference type="AlphaFoldDB" id="A0A9W5YBA8"/>
<feature type="domain" description="Spore protein YkvP/CgeB glycosyl transferase-like" evidence="2">
    <location>
        <begin position="172"/>
        <end position="317"/>
    </location>
</feature>
<evidence type="ECO:0000259" key="1">
    <source>
        <dbReference type="Pfam" id="PF12996"/>
    </source>
</evidence>
<comment type="caution">
    <text evidence="3">The sequence shown here is derived from an EMBL/GenBank/DDBJ whole genome shotgun (WGS) entry which is preliminary data.</text>
</comment>
<name>A0A9W5YBA8_9FIRM</name>
<proteinExistence type="predicted"/>
<dbReference type="Pfam" id="PF13524">
    <property type="entry name" value="Glyco_trans_1_2"/>
    <property type="match status" value="1"/>
</dbReference>
<reference evidence="3" key="1">
    <citation type="submission" date="2022-06" db="EMBL/GenBank/DDBJ databases">
        <title>Vallitalea longa sp. nov., an anaerobic bacterium isolated from marine sediment.</title>
        <authorList>
            <person name="Hirano S."/>
            <person name="Terahara T."/>
            <person name="Mori K."/>
            <person name="Hamada M."/>
            <person name="Matsumoto R."/>
            <person name="Kobayashi T."/>
        </authorList>
    </citation>
    <scope>NUCLEOTIDE SEQUENCE</scope>
    <source>
        <strain evidence="3">SH18-1</strain>
    </source>
</reference>
<accession>A0A9W5YBA8</accession>
<evidence type="ECO:0000313" key="3">
    <source>
        <dbReference type="EMBL" id="GKX30835.1"/>
    </source>
</evidence>
<gene>
    <name evidence="3" type="primary">ykvP</name>
    <name evidence="3" type="ORF">SH1V18_33150</name>
</gene>
<protein>
    <submittedName>
        <fullName evidence="3">Spore protein YkvP</fullName>
    </submittedName>
</protein>